<dbReference type="AlphaFoldDB" id="A0A2N5SSF7"/>
<evidence type="ECO:0000313" key="3">
    <source>
        <dbReference type="Proteomes" id="UP000235388"/>
    </source>
</evidence>
<feature type="region of interest" description="Disordered" evidence="1">
    <location>
        <begin position="1"/>
        <end position="26"/>
    </location>
</feature>
<dbReference type="Proteomes" id="UP000235388">
    <property type="component" value="Unassembled WGS sequence"/>
</dbReference>
<feature type="compositionally biased region" description="Polar residues" evidence="1">
    <location>
        <begin position="51"/>
        <end position="89"/>
    </location>
</feature>
<organism evidence="2 3">
    <name type="scientific">Puccinia coronata f. sp. avenae</name>
    <dbReference type="NCBI Taxonomy" id="200324"/>
    <lineage>
        <taxon>Eukaryota</taxon>
        <taxon>Fungi</taxon>
        <taxon>Dikarya</taxon>
        <taxon>Basidiomycota</taxon>
        <taxon>Pucciniomycotina</taxon>
        <taxon>Pucciniomycetes</taxon>
        <taxon>Pucciniales</taxon>
        <taxon>Pucciniaceae</taxon>
        <taxon>Puccinia</taxon>
    </lineage>
</organism>
<feature type="region of interest" description="Disordered" evidence="1">
    <location>
        <begin position="46"/>
        <end position="96"/>
    </location>
</feature>
<protein>
    <submittedName>
        <fullName evidence="2">Uncharacterized protein</fullName>
    </submittedName>
</protein>
<accession>A0A2N5SSF7</accession>
<keyword evidence="3" id="KW-1185">Reference proteome</keyword>
<sequence length="96" mass="9969">MQTAGTYVRVAIGPGGPNPRGFGPGLGQIFGENSYIGPARLAQDLGAPGPWQSSAGLRSQESGTQALRDQFTSHSQPHTTQATHSSDPPRSTILLA</sequence>
<gene>
    <name evidence="2" type="ORF">PCANC_19110</name>
</gene>
<evidence type="ECO:0000313" key="2">
    <source>
        <dbReference type="EMBL" id="PLW16175.1"/>
    </source>
</evidence>
<evidence type="ECO:0000256" key="1">
    <source>
        <dbReference type="SAM" id="MobiDB-lite"/>
    </source>
</evidence>
<reference evidence="2 3" key="1">
    <citation type="submission" date="2017-11" db="EMBL/GenBank/DDBJ databases">
        <title>De novo assembly and phasing of dikaryotic genomes from two isolates of Puccinia coronata f. sp. avenae, the causal agent of oat crown rust.</title>
        <authorList>
            <person name="Miller M.E."/>
            <person name="Zhang Y."/>
            <person name="Omidvar V."/>
            <person name="Sperschneider J."/>
            <person name="Schwessinger B."/>
            <person name="Raley C."/>
            <person name="Palmer J.M."/>
            <person name="Garnica D."/>
            <person name="Upadhyaya N."/>
            <person name="Rathjen J."/>
            <person name="Taylor J.M."/>
            <person name="Park R.F."/>
            <person name="Dodds P.N."/>
            <person name="Hirsch C.D."/>
            <person name="Kianian S.F."/>
            <person name="Figueroa M."/>
        </authorList>
    </citation>
    <scope>NUCLEOTIDE SEQUENCE [LARGE SCALE GENOMIC DNA]</scope>
    <source>
        <strain evidence="2">12NC29</strain>
    </source>
</reference>
<name>A0A2N5SSF7_9BASI</name>
<comment type="caution">
    <text evidence="2">The sequence shown here is derived from an EMBL/GenBank/DDBJ whole genome shotgun (WGS) entry which is preliminary data.</text>
</comment>
<proteinExistence type="predicted"/>
<dbReference type="EMBL" id="PGCJ01000877">
    <property type="protein sequence ID" value="PLW16175.1"/>
    <property type="molecule type" value="Genomic_DNA"/>
</dbReference>